<reference evidence="8" key="1">
    <citation type="submission" date="2020-05" db="UniProtKB">
        <authorList>
            <consortium name="EnsemblMetazoa"/>
        </authorList>
    </citation>
    <scope>IDENTIFICATION</scope>
    <source>
        <strain evidence="8">BB02</strain>
    </source>
</reference>
<dbReference type="InterPro" id="IPR051940">
    <property type="entry name" value="Chitin_bind-dev_reg"/>
</dbReference>
<evidence type="ECO:0000313" key="9">
    <source>
        <dbReference type="Proteomes" id="UP000076420"/>
    </source>
</evidence>
<protein>
    <recommendedName>
        <fullName evidence="7">Chitin-binding type-2 domain-containing protein</fullName>
    </recommendedName>
</protein>
<accession>A0A2C9LKQ8</accession>
<feature type="region of interest" description="Disordered" evidence="6">
    <location>
        <begin position="58"/>
        <end position="90"/>
    </location>
</feature>
<dbReference type="Proteomes" id="UP000076420">
    <property type="component" value="Unassembled WGS sequence"/>
</dbReference>
<dbReference type="InterPro" id="IPR002557">
    <property type="entry name" value="Chitin-bd_dom"/>
</dbReference>
<keyword evidence="1" id="KW-0147">Chitin-binding</keyword>
<dbReference type="SUPFAM" id="SSF57625">
    <property type="entry name" value="Invertebrate chitin-binding proteins"/>
    <property type="match status" value="1"/>
</dbReference>
<keyword evidence="3" id="KW-0677">Repeat</keyword>
<feature type="compositionally biased region" description="Polar residues" evidence="6">
    <location>
        <begin position="58"/>
        <end position="82"/>
    </location>
</feature>
<organism evidence="8 9">
    <name type="scientific">Biomphalaria glabrata</name>
    <name type="common">Bloodfluke planorb</name>
    <name type="synonym">Freshwater snail</name>
    <dbReference type="NCBI Taxonomy" id="6526"/>
    <lineage>
        <taxon>Eukaryota</taxon>
        <taxon>Metazoa</taxon>
        <taxon>Spiralia</taxon>
        <taxon>Lophotrochozoa</taxon>
        <taxon>Mollusca</taxon>
        <taxon>Gastropoda</taxon>
        <taxon>Heterobranchia</taxon>
        <taxon>Euthyneura</taxon>
        <taxon>Panpulmonata</taxon>
        <taxon>Hygrophila</taxon>
        <taxon>Lymnaeoidea</taxon>
        <taxon>Planorbidae</taxon>
        <taxon>Biomphalaria</taxon>
    </lineage>
</organism>
<name>A0A2C9LKQ8_BIOGL</name>
<gene>
    <name evidence="8" type="primary">106079346</name>
</gene>
<keyword evidence="2" id="KW-0732">Signal</keyword>
<evidence type="ECO:0000256" key="3">
    <source>
        <dbReference type="ARBA" id="ARBA00022737"/>
    </source>
</evidence>
<evidence type="ECO:0000256" key="4">
    <source>
        <dbReference type="ARBA" id="ARBA00023157"/>
    </source>
</evidence>
<dbReference type="AlphaFoldDB" id="A0A2C9LKQ8"/>
<dbReference type="PROSITE" id="PS50940">
    <property type="entry name" value="CHIT_BIND_II"/>
    <property type="match status" value="1"/>
</dbReference>
<dbReference type="GO" id="GO:0005576">
    <property type="term" value="C:extracellular region"/>
    <property type="evidence" value="ECO:0007669"/>
    <property type="project" value="InterPro"/>
</dbReference>
<dbReference type="Pfam" id="PF01607">
    <property type="entry name" value="CBM_14"/>
    <property type="match status" value="1"/>
</dbReference>
<dbReference type="InterPro" id="IPR036508">
    <property type="entry name" value="Chitin-bd_dom_sf"/>
</dbReference>
<keyword evidence="5" id="KW-0325">Glycoprotein</keyword>
<evidence type="ECO:0000313" key="8">
    <source>
        <dbReference type="EnsemblMetazoa" id="BGLB032270-PA"/>
    </source>
</evidence>
<dbReference type="PANTHER" id="PTHR23301:SF0">
    <property type="entry name" value="CHITIN-BINDING TYPE-2 DOMAIN-CONTAINING PROTEIN-RELATED"/>
    <property type="match status" value="1"/>
</dbReference>
<dbReference type="Gene3D" id="2.170.140.10">
    <property type="entry name" value="Chitin binding domain"/>
    <property type="match status" value="1"/>
</dbReference>
<dbReference type="KEGG" id="bgt:106079346"/>
<evidence type="ECO:0000256" key="6">
    <source>
        <dbReference type="SAM" id="MobiDB-lite"/>
    </source>
</evidence>
<dbReference type="VEuPathDB" id="VectorBase:BGLAX_045142"/>
<sequence length="185" mass="19845">MAYAHASRKSRVQESANMSQILMPMSATNVNSTNESSASTVNVSAGLSANLTIDQSNNTSGDLSASSAATPSTNKTVVSSTDVKPESKTSDEMYMSSPYMVKGLTRDFQCPQTDGHFVDPKDCTVYYHCVAGVAYRRDCMTGQVFLHEAASCVSANLAPPCIQAFSNKVQIDKEFGKLSAPDKIY</sequence>
<keyword evidence="4" id="KW-1015">Disulfide bond</keyword>
<evidence type="ECO:0000256" key="1">
    <source>
        <dbReference type="ARBA" id="ARBA00022669"/>
    </source>
</evidence>
<dbReference type="EnsemblMetazoa" id="BGLB032270-RA">
    <property type="protein sequence ID" value="BGLB032270-PA"/>
    <property type="gene ID" value="BGLB032270"/>
</dbReference>
<dbReference type="SMART" id="SM00494">
    <property type="entry name" value="ChtBD2"/>
    <property type="match status" value="1"/>
</dbReference>
<dbReference type="GO" id="GO:0008061">
    <property type="term" value="F:chitin binding"/>
    <property type="evidence" value="ECO:0007669"/>
    <property type="project" value="UniProtKB-KW"/>
</dbReference>
<evidence type="ECO:0000259" key="7">
    <source>
        <dbReference type="PROSITE" id="PS50940"/>
    </source>
</evidence>
<evidence type="ECO:0000256" key="5">
    <source>
        <dbReference type="ARBA" id="ARBA00023180"/>
    </source>
</evidence>
<evidence type="ECO:0000256" key="2">
    <source>
        <dbReference type="ARBA" id="ARBA00022729"/>
    </source>
</evidence>
<proteinExistence type="predicted"/>
<feature type="domain" description="Chitin-binding type-2" evidence="7">
    <location>
        <begin position="107"/>
        <end position="163"/>
    </location>
</feature>
<dbReference type="VEuPathDB" id="VectorBase:BGLB032270"/>
<dbReference type="PANTHER" id="PTHR23301">
    <property type="entry name" value="CHITIN BINDING PERITROPHIN-A"/>
    <property type="match status" value="1"/>
</dbReference>